<dbReference type="PANTHER" id="PTHR15036:SF89">
    <property type="entry name" value="NEUREXIN 1, ISOFORM F"/>
    <property type="match status" value="1"/>
</dbReference>
<name>A0A914V1I2_9BILA</name>
<keyword evidence="3" id="KW-1185">Reference proteome</keyword>
<feature type="domain" description="Laminin G" evidence="2">
    <location>
        <begin position="14"/>
        <end position="215"/>
    </location>
</feature>
<evidence type="ECO:0000259" key="2">
    <source>
        <dbReference type="PROSITE" id="PS50025"/>
    </source>
</evidence>
<dbReference type="Proteomes" id="UP000887566">
    <property type="component" value="Unplaced"/>
</dbReference>
<dbReference type="CDD" id="cd00110">
    <property type="entry name" value="LamG"/>
    <property type="match status" value="1"/>
</dbReference>
<reference evidence="4" key="1">
    <citation type="submission" date="2022-11" db="UniProtKB">
        <authorList>
            <consortium name="WormBaseParasite"/>
        </authorList>
    </citation>
    <scope>IDENTIFICATION</scope>
</reference>
<dbReference type="Pfam" id="PF02210">
    <property type="entry name" value="Laminin_G_2"/>
    <property type="match status" value="1"/>
</dbReference>
<evidence type="ECO:0000313" key="3">
    <source>
        <dbReference type="Proteomes" id="UP000887566"/>
    </source>
</evidence>
<dbReference type="WBParaSite" id="PSAMB.scaffold13828size2105.g35711.t1">
    <property type="protein sequence ID" value="PSAMB.scaffold13828size2105.g35711.t1"/>
    <property type="gene ID" value="PSAMB.scaffold13828size2105.g35711"/>
</dbReference>
<accession>A0A914V1I2</accession>
<dbReference type="PANTHER" id="PTHR15036">
    <property type="entry name" value="PIKACHURIN-LIKE PROTEIN"/>
    <property type="match status" value="1"/>
</dbReference>
<sequence>MTTYAGDTCQLPGTSYAFGPRPGVIIYEYPTAHRPSTEKDSIVVGFKTRYPNAILLSVQCSVDGDYLLITLEQGNAHIRYNLGSFDHHVSELSVRVDDGKYHVLRFDRTEANSSLWLDDRPPRLHAPSDERQLFTLNMQYRVSLGGRPTETDHRRPSFLRLRRRLRRTSAGLVGRTLIERPFTGVLTGVNYNGLRILDMHAQGDGRIRQLGDIAI</sequence>
<proteinExistence type="predicted"/>
<dbReference type="PROSITE" id="PS50025">
    <property type="entry name" value="LAM_G_DOMAIN"/>
    <property type="match status" value="1"/>
</dbReference>
<evidence type="ECO:0000256" key="1">
    <source>
        <dbReference type="PROSITE-ProRule" id="PRU00122"/>
    </source>
</evidence>
<protein>
    <submittedName>
        <fullName evidence="4">Laminin G domain-containing protein</fullName>
    </submittedName>
</protein>
<dbReference type="InterPro" id="IPR013320">
    <property type="entry name" value="ConA-like_dom_sf"/>
</dbReference>
<comment type="caution">
    <text evidence="1">Lacks conserved residue(s) required for the propagation of feature annotation.</text>
</comment>
<evidence type="ECO:0000313" key="4">
    <source>
        <dbReference type="WBParaSite" id="PSAMB.scaffold13828size2105.g35711.t1"/>
    </source>
</evidence>
<dbReference type="AlphaFoldDB" id="A0A914V1I2"/>
<dbReference type="SMART" id="SM00282">
    <property type="entry name" value="LamG"/>
    <property type="match status" value="1"/>
</dbReference>
<dbReference type="Gene3D" id="2.60.120.200">
    <property type="match status" value="1"/>
</dbReference>
<organism evidence="3 4">
    <name type="scientific">Plectus sambesii</name>
    <dbReference type="NCBI Taxonomy" id="2011161"/>
    <lineage>
        <taxon>Eukaryota</taxon>
        <taxon>Metazoa</taxon>
        <taxon>Ecdysozoa</taxon>
        <taxon>Nematoda</taxon>
        <taxon>Chromadorea</taxon>
        <taxon>Plectida</taxon>
        <taxon>Plectina</taxon>
        <taxon>Plectoidea</taxon>
        <taxon>Plectidae</taxon>
        <taxon>Plectus</taxon>
    </lineage>
</organism>
<dbReference type="InterPro" id="IPR001791">
    <property type="entry name" value="Laminin_G"/>
</dbReference>
<dbReference type="InterPro" id="IPR050372">
    <property type="entry name" value="Neurexin-related_CASP"/>
</dbReference>
<dbReference type="SUPFAM" id="SSF49899">
    <property type="entry name" value="Concanavalin A-like lectins/glucanases"/>
    <property type="match status" value="1"/>
</dbReference>